<gene>
    <name evidence="1" type="ORF">EDC65_0057</name>
</gene>
<organism evidence="1 2">
    <name type="scientific">Stella humosa</name>
    <dbReference type="NCBI Taxonomy" id="94"/>
    <lineage>
        <taxon>Bacteria</taxon>
        <taxon>Pseudomonadati</taxon>
        <taxon>Pseudomonadota</taxon>
        <taxon>Alphaproteobacteria</taxon>
        <taxon>Rhodospirillales</taxon>
        <taxon>Stellaceae</taxon>
        <taxon>Stella</taxon>
    </lineage>
</organism>
<sequence length="132" mass="14039">MRTFDDADGADLAERFAGQLETALMAQALAETGSLPDERTKALLGDWMLGTFNAAAFAIASPVEGRGALLWEPDGAGHRLVWYMPTGIACPLARLYPQPNGTWAAMVVAGVKDELIEAMGAAEWAVARLTSM</sequence>
<dbReference type="OrthoDB" id="9255932at2"/>
<reference evidence="1 2" key="1">
    <citation type="submission" date="2018-11" db="EMBL/GenBank/DDBJ databases">
        <title>Genomic Encyclopedia of Type Strains, Phase IV (KMG-IV): sequencing the most valuable type-strain genomes for metagenomic binning, comparative biology and taxonomic classification.</title>
        <authorList>
            <person name="Goeker M."/>
        </authorList>
    </citation>
    <scope>NUCLEOTIDE SEQUENCE [LARGE SCALE GENOMIC DNA]</scope>
    <source>
        <strain evidence="1 2">DSM 5900</strain>
    </source>
</reference>
<dbReference type="EMBL" id="RJKX01000001">
    <property type="protein sequence ID" value="ROQ03374.1"/>
    <property type="molecule type" value="Genomic_DNA"/>
</dbReference>
<proteinExistence type="predicted"/>
<comment type="caution">
    <text evidence="1">The sequence shown here is derived from an EMBL/GenBank/DDBJ whole genome shotgun (WGS) entry which is preliminary data.</text>
</comment>
<dbReference type="AlphaFoldDB" id="A0A3N1M794"/>
<dbReference type="Proteomes" id="UP000278222">
    <property type="component" value="Unassembled WGS sequence"/>
</dbReference>
<evidence type="ECO:0000313" key="2">
    <source>
        <dbReference type="Proteomes" id="UP000278222"/>
    </source>
</evidence>
<name>A0A3N1M794_9PROT</name>
<dbReference type="RefSeq" id="WP_123687701.1">
    <property type="nucleotide sequence ID" value="NZ_AP019700.1"/>
</dbReference>
<evidence type="ECO:0000313" key="1">
    <source>
        <dbReference type="EMBL" id="ROQ03374.1"/>
    </source>
</evidence>
<accession>A0A3N1M794</accession>
<protein>
    <submittedName>
        <fullName evidence="1">Uncharacterized protein</fullName>
    </submittedName>
</protein>
<keyword evidence="2" id="KW-1185">Reference proteome</keyword>